<evidence type="ECO:0000256" key="3">
    <source>
        <dbReference type="SAM" id="Coils"/>
    </source>
</evidence>
<accession>A0ABP9ZYA7</accession>
<dbReference type="EMBL" id="BAABWH010000003">
    <property type="protein sequence ID" value="GAA6145122.1"/>
    <property type="molecule type" value="Genomic_DNA"/>
</dbReference>
<organism evidence="5 6">
    <name type="scientific">Thalassolituus maritimus</name>
    <dbReference type="NCBI Taxonomy" id="484498"/>
    <lineage>
        <taxon>Bacteria</taxon>
        <taxon>Pseudomonadati</taxon>
        <taxon>Pseudomonadota</taxon>
        <taxon>Gammaproteobacteria</taxon>
        <taxon>Oceanospirillales</taxon>
        <taxon>Oceanospirillaceae</taxon>
        <taxon>Thalassolituus</taxon>
    </lineage>
</organism>
<evidence type="ECO:0000259" key="4">
    <source>
        <dbReference type="Pfam" id="PF10458"/>
    </source>
</evidence>
<evidence type="ECO:0000313" key="5">
    <source>
        <dbReference type="EMBL" id="GAA6145122.1"/>
    </source>
</evidence>
<name>A0ABP9ZYA7_9GAMM</name>
<comment type="caution">
    <text evidence="5">The sequence shown here is derived from an EMBL/GenBank/DDBJ whole genome shotgun (WGS) entry which is preliminary data.</text>
</comment>
<keyword evidence="2" id="KW-0067">ATP-binding</keyword>
<feature type="domain" description="Valyl-tRNA synthetase tRNA-binding arm" evidence="4">
    <location>
        <begin position="12"/>
        <end position="67"/>
    </location>
</feature>
<dbReference type="Proteomes" id="UP001481413">
    <property type="component" value="Unassembled WGS sequence"/>
</dbReference>
<dbReference type="InterPro" id="IPR037118">
    <property type="entry name" value="Val-tRNA_synth_C_sf"/>
</dbReference>
<keyword evidence="6" id="KW-1185">Reference proteome</keyword>
<evidence type="ECO:0000313" key="6">
    <source>
        <dbReference type="Proteomes" id="UP001481413"/>
    </source>
</evidence>
<evidence type="ECO:0000256" key="1">
    <source>
        <dbReference type="ARBA" id="ARBA00022741"/>
    </source>
</evidence>
<gene>
    <name evidence="5" type="ORF">NBRC116585_12400</name>
</gene>
<dbReference type="Gene3D" id="1.10.287.380">
    <property type="entry name" value="Valyl-tRNA synthetase, C-terminal domain"/>
    <property type="match status" value="1"/>
</dbReference>
<sequence length="71" mass="8103">MGEQVLNVDDTEKMQEEVAKLEEEIHKISNKLQNEGFLSRVPAAMIEKEQSKLKKFQKACADLKAKIRTAD</sequence>
<proteinExistence type="predicted"/>
<protein>
    <recommendedName>
        <fullName evidence="4">Valyl-tRNA synthetase tRNA-binding arm domain-containing protein</fullName>
    </recommendedName>
</protein>
<dbReference type="InterPro" id="IPR010978">
    <property type="entry name" value="tRNA-bd_arm"/>
</dbReference>
<dbReference type="InterPro" id="IPR019499">
    <property type="entry name" value="Val-tRNA_synth_tRNA-bd"/>
</dbReference>
<reference evidence="5 6" key="1">
    <citation type="submission" date="2024-04" db="EMBL/GenBank/DDBJ databases">
        <title>Draft genome sequence of Thalassolituus maritimus NBRC 116585.</title>
        <authorList>
            <person name="Miyakawa T."/>
            <person name="Kusuya Y."/>
            <person name="Miura T."/>
        </authorList>
    </citation>
    <scope>NUCLEOTIDE SEQUENCE [LARGE SCALE GENOMIC DNA]</scope>
    <source>
        <strain evidence="5 6">5NW40-0001</strain>
    </source>
</reference>
<evidence type="ECO:0000256" key="2">
    <source>
        <dbReference type="ARBA" id="ARBA00022840"/>
    </source>
</evidence>
<feature type="coiled-coil region" evidence="3">
    <location>
        <begin position="11"/>
        <end position="66"/>
    </location>
</feature>
<keyword evidence="3" id="KW-0175">Coiled coil</keyword>
<dbReference type="RefSeq" id="WP_353294065.1">
    <property type="nucleotide sequence ID" value="NZ_BAABWH010000003.1"/>
</dbReference>
<keyword evidence="1" id="KW-0547">Nucleotide-binding</keyword>
<dbReference type="Pfam" id="PF10458">
    <property type="entry name" value="Val_tRNA-synt_C"/>
    <property type="match status" value="1"/>
</dbReference>
<dbReference type="SUPFAM" id="SSF46589">
    <property type="entry name" value="tRNA-binding arm"/>
    <property type="match status" value="1"/>
</dbReference>